<gene>
    <name evidence="1" type="ORF">BDN72DRAFT_841565</name>
</gene>
<reference evidence="1 2" key="1">
    <citation type="journal article" date="2019" name="Nat. Ecol. Evol.">
        <title>Megaphylogeny resolves global patterns of mushroom evolution.</title>
        <authorList>
            <person name="Varga T."/>
            <person name="Krizsan K."/>
            <person name="Foldi C."/>
            <person name="Dima B."/>
            <person name="Sanchez-Garcia M."/>
            <person name="Sanchez-Ramirez S."/>
            <person name="Szollosi G.J."/>
            <person name="Szarkandi J.G."/>
            <person name="Papp V."/>
            <person name="Albert L."/>
            <person name="Andreopoulos W."/>
            <person name="Angelini C."/>
            <person name="Antonin V."/>
            <person name="Barry K.W."/>
            <person name="Bougher N.L."/>
            <person name="Buchanan P."/>
            <person name="Buyck B."/>
            <person name="Bense V."/>
            <person name="Catcheside P."/>
            <person name="Chovatia M."/>
            <person name="Cooper J."/>
            <person name="Damon W."/>
            <person name="Desjardin D."/>
            <person name="Finy P."/>
            <person name="Geml J."/>
            <person name="Haridas S."/>
            <person name="Hughes K."/>
            <person name="Justo A."/>
            <person name="Karasinski D."/>
            <person name="Kautmanova I."/>
            <person name="Kiss B."/>
            <person name="Kocsube S."/>
            <person name="Kotiranta H."/>
            <person name="LaButti K.M."/>
            <person name="Lechner B.E."/>
            <person name="Liimatainen K."/>
            <person name="Lipzen A."/>
            <person name="Lukacs Z."/>
            <person name="Mihaltcheva S."/>
            <person name="Morgado L.N."/>
            <person name="Niskanen T."/>
            <person name="Noordeloos M.E."/>
            <person name="Ohm R.A."/>
            <person name="Ortiz-Santana B."/>
            <person name="Ovrebo C."/>
            <person name="Racz N."/>
            <person name="Riley R."/>
            <person name="Savchenko A."/>
            <person name="Shiryaev A."/>
            <person name="Soop K."/>
            <person name="Spirin V."/>
            <person name="Szebenyi C."/>
            <person name="Tomsovsky M."/>
            <person name="Tulloss R.E."/>
            <person name="Uehling J."/>
            <person name="Grigoriev I.V."/>
            <person name="Vagvolgyi C."/>
            <person name="Papp T."/>
            <person name="Martin F.M."/>
            <person name="Miettinen O."/>
            <person name="Hibbett D.S."/>
            <person name="Nagy L.G."/>
        </authorList>
    </citation>
    <scope>NUCLEOTIDE SEQUENCE [LARGE SCALE GENOMIC DNA]</scope>
    <source>
        <strain evidence="1 2">NL-1719</strain>
    </source>
</reference>
<protein>
    <submittedName>
        <fullName evidence="1">Uncharacterized protein</fullName>
    </submittedName>
</protein>
<dbReference type="EMBL" id="ML208349">
    <property type="protein sequence ID" value="TFK68525.1"/>
    <property type="molecule type" value="Genomic_DNA"/>
</dbReference>
<evidence type="ECO:0000313" key="2">
    <source>
        <dbReference type="Proteomes" id="UP000308600"/>
    </source>
</evidence>
<evidence type="ECO:0000313" key="1">
    <source>
        <dbReference type="EMBL" id="TFK68525.1"/>
    </source>
</evidence>
<keyword evidence="2" id="KW-1185">Reference proteome</keyword>
<dbReference type="Proteomes" id="UP000308600">
    <property type="component" value="Unassembled WGS sequence"/>
</dbReference>
<organism evidence="1 2">
    <name type="scientific">Pluteus cervinus</name>
    <dbReference type="NCBI Taxonomy" id="181527"/>
    <lineage>
        <taxon>Eukaryota</taxon>
        <taxon>Fungi</taxon>
        <taxon>Dikarya</taxon>
        <taxon>Basidiomycota</taxon>
        <taxon>Agaricomycotina</taxon>
        <taxon>Agaricomycetes</taxon>
        <taxon>Agaricomycetidae</taxon>
        <taxon>Agaricales</taxon>
        <taxon>Pluteineae</taxon>
        <taxon>Pluteaceae</taxon>
        <taxon>Pluteus</taxon>
    </lineage>
</organism>
<accession>A0ACD3ASP6</accession>
<name>A0ACD3ASP6_9AGAR</name>
<sequence length="519" mass="59516">MTLAEVPWSPPSDRTRVFPHAERYNLEEIKKDGEDVTQKTGKKLILCFDGTGNKFGLTNTNVIRFFGALKKDIPDKQLCYYQPGIGTYSHKKFHTKIHAAVDQKLEEGIARKLSYHIKEGYEFIMRTYQPGDEIFLFGFSRGAYIARALSGMICKVGLLPRHNYPQLDFAFTVYNTYDKEGAVLARKFKDTFAMNVPIQFIGVWDTVSSVGIIPTTLPFSTSNDGVKIFRHALALDERRARFKPSLWDAPQPTREVLENDPDINMRNKDTPRDVWNFEPIEGTNVKEVWFAGSHSDVGGENKSLSNVTLRWMILECLRSKTEIEFDEDELASLGFRFVQGQEGQRVIDPTESRHFWQGQDRGVLPSEPSLMARGFAFLKKRLNLRKRLNPWLNKDITDAAAKIYDQLKLVAGWWVLEYIPTQLQTRTRAGWKVIRENNRGRGRHLPEHDEILVHATVHFRMTGKWPGSDKAKVERVEQPAQNGKESPKGPRDGGSEERYIPAARNWGDVHEDGLVTWVY</sequence>
<proteinExistence type="predicted"/>